<proteinExistence type="predicted"/>
<keyword evidence="2" id="KW-1185">Reference proteome</keyword>
<reference evidence="1 2" key="1">
    <citation type="submission" date="2016-06" db="EMBL/GenBank/DDBJ databases">
        <authorList>
            <person name="Kjaerup R.B."/>
            <person name="Dalgaard T.S."/>
            <person name="Juul-Madsen H.R."/>
        </authorList>
    </citation>
    <scope>NUCLEOTIDE SEQUENCE [LARGE SCALE GENOMIC DNA]</scope>
</reference>
<sequence length="381" mass="43229">MASRTIWKCYDRCTNPELAQIAHERGITVPSLSDPPRKQLLKRDYLAALQTADEGPSFPFMDFSPELRNRVYQELLVLDNSFTCFPQILATSKQINSEASTVLYGDNLIDVRMLPDGIYLHGKHVGGYASYRRGQPAPQLRLVWPFWLRKVQFLRFSLEHILGTRYAYRLFSLASGSRFDIEDLDFVLHSMCSFLASDHMLRSFKIDITGDDTEGTLPIVPHLLQSTQLLGHLKELEFHGDIANYDYSPPVTQNVDDALTVAWAKLVALGSNRPSSLPWWRSDAANVPTKAAGHRRTLDTLPDDDKPGYMRESILDLTKASRELAATLNRNVKTDPSHPDRDKYIRIAARLTEFIRSSIELEAAEHQVVRDELKQSVEDAS</sequence>
<gene>
    <name evidence="1" type="ORF">ZT3D7_G6178</name>
</gene>
<dbReference type="AlphaFoldDB" id="A0A1X7RUG4"/>
<accession>A0A1X7RUG4</accession>
<dbReference type="Proteomes" id="UP000215127">
    <property type="component" value="Chromosome 5"/>
</dbReference>
<evidence type="ECO:0000313" key="2">
    <source>
        <dbReference type="Proteomes" id="UP000215127"/>
    </source>
</evidence>
<evidence type="ECO:0000313" key="1">
    <source>
        <dbReference type="EMBL" id="SMQ51025.1"/>
    </source>
</evidence>
<protein>
    <submittedName>
        <fullName evidence="1">Uncharacterized protein</fullName>
    </submittedName>
</protein>
<organism evidence="1 2">
    <name type="scientific">Zymoseptoria tritici (strain ST99CH_3D7)</name>
    <dbReference type="NCBI Taxonomy" id="1276538"/>
    <lineage>
        <taxon>Eukaryota</taxon>
        <taxon>Fungi</taxon>
        <taxon>Dikarya</taxon>
        <taxon>Ascomycota</taxon>
        <taxon>Pezizomycotina</taxon>
        <taxon>Dothideomycetes</taxon>
        <taxon>Dothideomycetidae</taxon>
        <taxon>Mycosphaerellales</taxon>
        <taxon>Mycosphaerellaceae</taxon>
        <taxon>Zymoseptoria</taxon>
    </lineage>
</organism>
<dbReference type="EMBL" id="LT853696">
    <property type="protein sequence ID" value="SMQ51025.1"/>
    <property type="molecule type" value="Genomic_DNA"/>
</dbReference>
<name>A0A1X7RUG4_ZYMT9</name>